<dbReference type="Gene3D" id="1.10.10.10">
    <property type="entry name" value="Winged helix-like DNA-binding domain superfamily/Winged helix DNA-binding domain"/>
    <property type="match status" value="1"/>
</dbReference>
<name>A0A290N119_CAUVI</name>
<sequence length="424" mass="46453">MSLLEQSARRDGGRIVAALAAGFRDLDLAEEAYAEACARAAAVWPAAPPLDPAAWLYATARRCALDMIRRRNVRHRTVPERPEPQPSAEDVLTSDDRLIPDERLRLIFVCCHPAVAPESRAALTLRLVCGLSVAEIARAFLVAEPAMFQRLTRAKKKIAEAGVSFEVPGPEAWPERMAAVLSTLEVAYARAHEDAAGSGPHAGYAREMLDLTAVLADLLPGEPEALAFAALVRFAEARRPARLDADGAMIPLAEQDPRRWNRALISNGDMLLRRAARLNRPGPRQLRAALHGAWALRRSLAEPPPWETLLALYDLLLEAGDDPFVRLNRAVVQAEVAGPAAALAEVEALDADRLDGFQPYHAVKADLLARLGHVEEALEAYDRAVEMAPGDAERLWLIRRRADMLYTHKPPDLPGECRGPDGER</sequence>
<protein>
    <submittedName>
        <fullName evidence="4">RNA polymerase sigma factor</fullName>
    </submittedName>
</protein>
<dbReference type="GO" id="GO:0016987">
    <property type="term" value="F:sigma factor activity"/>
    <property type="evidence" value="ECO:0007669"/>
    <property type="project" value="InterPro"/>
</dbReference>
<dbReference type="InterPro" id="IPR019734">
    <property type="entry name" value="TPR_rpt"/>
</dbReference>
<dbReference type="AlphaFoldDB" id="A0A290N119"/>
<evidence type="ECO:0000313" key="4">
    <source>
        <dbReference type="EMBL" id="ATC33243.1"/>
    </source>
</evidence>
<evidence type="ECO:0000256" key="1">
    <source>
        <dbReference type="PROSITE-ProRule" id="PRU00339"/>
    </source>
</evidence>
<dbReference type="EMBL" id="CP023315">
    <property type="protein sequence ID" value="ATC33243.1"/>
    <property type="molecule type" value="Genomic_DNA"/>
</dbReference>
<dbReference type="InterPro" id="IPR046531">
    <property type="entry name" value="DUF6596"/>
</dbReference>
<dbReference type="SUPFAM" id="SSF48452">
    <property type="entry name" value="TPR-like"/>
    <property type="match status" value="1"/>
</dbReference>
<reference evidence="5" key="1">
    <citation type="submission" date="2017-09" db="EMBL/GenBank/DDBJ databases">
        <title>Genome evolution observed in wild isolates of Caulobacter crescentus.</title>
        <authorList>
            <person name="Ely B."/>
            <person name="Wilson K."/>
            <person name="Scott D."/>
        </authorList>
    </citation>
    <scope>NUCLEOTIDE SEQUENCE [LARGE SCALE GENOMIC DNA]</scope>
    <source>
        <strain evidence="5">CB13b1a</strain>
    </source>
</reference>
<dbReference type="PANTHER" id="PTHR47756:SF2">
    <property type="entry name" value="BLL6612 PROTEIN"/>
    <property type="match status" value="1"/>
</dbReference>
<evidence type="ECO:0000259" key="3">
    <source>
        <dbReference type="Pfam" id="PF20239"/>
    </source>
</evidence>
<dbReference type="InterPro" id="IPR036388">
    <property type="entry name" value="WH-like_DNA-bd_sf"/>
</dbReference>
<accession>A0A290N119</accession>
<feature type="domain" description="DUF6596" evidence="3">
    <location>
        <begin position="176"/>
        <end position="276"/>
    </location>
</feature>
<dbReference type="GO" id="GO:0006352">
    <property type="term" value="P:DNA-templated transcription initiation"/>
    <property type="evidence" value="ECO:0007669"/>
    <property type="project" value="InterPro"/>
</dbReference>
<dbReference type="InterPro" id="IPR011990">
    <property type="entry name" value="TPR-like_helical_dom_sf"/>
</dbReference>
<dbReference type="PROSITE" id="PS50005">
    <property type="entry name" value="TPR"/>
    <property type="match status" value="1"/>
</dbReference>
<dbReference type="Gene3D" id="1.10.1740.10">
    <property type="match status" value="1"/>
</dbReference>
<dbReference type="InterPro" id="IPR013324">
    <property type="entry name" value="RNA_pol_sigma_r3/r4-like"/>
</dbReference>
<dbReference type="InterPro" id="IPR013325">
    <property type="entry name" value="RNA_pol_sigma_r2"/>
</dbReference>
<dbReference type="SUPFAM" id="SSF88946">
    <property type="entry name" value="Sigma2 domain of RNA polymerase sigma factors"/>
    <property type="match status" value="1"/>
</dbReference>
<dbReference type="SUPFAM" id="SSF88659">
    <property type="entry name" value="Sigma3 and sigma4 domains of RNA polymerase sigma factors"/>
    <property type="match status" value="1"/>
</dbReference>
<dbReference type="PANTHER" id="PTHR47756">
    <property type="entry name" value="BLL6612 PROTEIN-RELATED"/>
    <property type="match status" value="1"/>
</dbReference>
<evidence type="ECO:0000259" key="2">
    <source>
        <dbReference type="Pfam" id="PF08281"/>
    </source>
</evidence>
<gene>
    <name evidence="4" type="ORF">CA606_13415</name>
</gene>
<evidence type="ECO:0000313" key="5">
    <source>
        <dbReference type="Proteomes" id="UP000217311"/>
    </source>
</evidence>
<feature type="domain" description="RNA polymerase sigma factor 70 region 4 type 2" evidence="2">
    <location>
        <begin position="108"/>
        <end position="158"/>
    </location>
</feature>
<keyword evidence="1" id="KW-0802">TPR repeat</keyword>
<dbReference type="Pfam" id="PF20239">
    <property type="entry name" value="DUF6596"/>
    <property type="match status" value="1"/>
</dbReference>
<dbReference type="Proteomes" id="UP000217311">
    <property type="component" value="Chromosome"/>
</dbReference>
<dbReference type="GO" id="GO:0003677">
    <property type="term" value="F:DNA binding"/>
    <property type="evidence" value="ECO:0007669"/>
    <property type="project" value="InterPro"/>
</dbReference>
<proteinExistence type="predicted"/>
<dbReference type="InterPro" id="IPR013249">
    <property type="entry name" value="RNA_pol_sigma70_r4_t2"/>
</dbReference>
<feature type="repeat" description="TPR" evidence="1">
    <location>
        <begin position="358"/>
        <end position="391"/>
    </location>
</feature>
<dbReference type="RefSeq" id="WP_096052624.1">
    <property type="nucleotide sequence ID" value="NZ_CP023315.3"/>
</dbReference>
<organism evidence="4 5">
    <name type="scientific">Caulobacter vibrioides</name>
    <name type="common">Caulobacter crescentus</name>
    <dbReference type="NCBI Taxonomy" id="155892"/>
    <lineage>
        <taxon>Bacteria</taxon>
        <taxon>Pseudomonadati</taxon>
        <taxon>Pseudomonadota</taxon>
        <taxon>Alphaproteobacteria</taxon>
        <taxon>Caulobacterales</taxon>
        <taxon>Caulobacteraceae</taxon>
        <taxon>Caulobacter</taxon>
    </lineage>
</organism>
<dbReference type="Pfam" id="PF08281">
    <property type="entry name" value="Sigma70_r4_2"/>
    <property type="match status" value="1"/>
</dbReference>